<comment type="caution">
    <text evidence="1">The sequence shown here is derived from an EMBL/GenBank/DDBJ whole genome shotgun (WGS) entry which is preliminary data.</text>
</comment>
<dbReference type="EMBL" id="ACJX03000001">
    <property type="protein sequence ID" value="KRT34371.1"/>
    <property type="molecule type" value="Genomic_DNA"/>
</dbReference>
<dbReference type="STRING" id="592015.HMPREF1705_04736"/>
<keyword evidence="2" id="KW-1185">Reference proteome</keyword>
<protein>
    <recommendedName>
        <fullName evidence="3">Transposase DDE domain-containing protein</fullName>
    </recommendedName>
</protein>
<reference evidence="2" key="1">
    <citation type="submission" date="2012-09" db="EMBL/GenBank/DDBJ databases">
        <authorList>
            <person name="Weinstock G."/>
            <person name="Sodergren E."/>
            <person name="Clifton S."/>
            <person name="Fulton L."/>
            <person name="Fulton B."/>
            <person name="Courtney L."/>
            <person name="Fronick C."/>
            <person name="Harrison M."/>
            <person name="Strong C."/>
            <person name="Farmer C."/>
            <person name="Delehaunty K."/>
            <person name="Markovic C."/>
            <person name="Hall O."/>
            <person name="Minx P."/>
            <person name="Tomlinson C."/>
            <person name="Mitreva M."/>
            <person name="Nelson J."/>
            <person name="Hou S."/>
            <person name="Wollam A."/>
            <person name="Pepin K.H."/>
            <person name="Johnson M."/>
            <person name="Bhonagiri V."/>
            <person name="Nash W.E."/>
            <person name="Suruliraj S."/>
            <person name="Warren W."/>
            <person name="Chinwalla A."/>
            <person name="Mardis E.R."/>
            <person name="Wilson R.K."/>
        </authorList>
    </citation>
    <scope>NUCLEOTIDE SEQUENCE [LARGE SCALE GENOMIC DNA]</scope>
    <source>
        <strain evidence="2">OS1</strain>
    </source>
</reference>
<dbReference type="AlphaFoldDB" id="A0A0T5X7X5"/>
<gene>
    <name evidence="1" type="ORF">HMPREF1705_04736</name>
</gene>
<evidence type="ECO:0008006" key="3">
    <source>
        <dbReference type="Google" id="ProtNLM"/>
    </source>
</evidence>
<name>A0A0T5X7X5_9BACT</name>
<sequence>MEKCFDDLKNQLDMKRLRIHTSSTMDGRLFVQFIASIYMSALRKKDARR</sequence>
<proteinExistence type="predicted"/>
<organism evidence="1 2">
    <name type="scientific">Acetomicrobium hydrogeniformans ATCC BAA-1850</name>
    <dbReference type="NCBI Taxonomy" id="592015"/>
    <lineage>
        <taxon>Bacteria</taxon>
        <taxon>Thermotogati</taxon>
        <taxon>Synergistota</taxon>
        <taxon>Synergistia</taxon>
        <taxon>Synergistales</taxon>
        <taxon>Acetomicrobiaceae</taxon>
        <taxon>Acetomicrobium</taxon>
    </lineage>
</organism>
<accession>A0A0T5X7X5</accession>
<dbReference type="Proteomes" id="UP000005273">
    <property type="component" value="Unassembled WGS sequence"/>
</dbReference>
<evidence type="ECO:0000313" key="1">
    <source>
        <dbReference type="EMBL" id="KRT34371.1"/>
    </source>
</evidence>
<evidence type="ECO:0000313" key="2">
    <source>
        <dbReference type="Proteomes" id="UP000005273"/>
    </source>
</evidence>